<proteinExistence type="predicted"/>
<gene>
    <name evidence="1" type="ORF">BaRGS_00006352</name>
</gene>
<accession>A0ABD0LS37</accession>
<evidence type="ECO:0000313" key="2">
    <source>
        <dbReference type="Proteomes" id="UP001519460"/>
    </source>
</evidence>
<dbReference type="EMBL" id="JACVVK020000026">
    <property type="protein sequence ID" value="KAK7502399.1"/>
    <property type="molecule type" value="Genomic_DNA"/>
</dbReference>
<organism evidence="1 2">
    <name type="scientific">Batillaria attramentaria</name>
    <dbReference type="NCBI Taxonomy" id="370345"/>
    <lineage>
        <taxon>Eukaryota</taxon>
        <taxon>Metazoa</taxon>
        <taxon>Spiralia</taxon>
        <taxon>Lophotrochozoa</taxon>
        <taxon>Mollusca</taxon>
        <taxon>Gastropoda</taxon>
        <taxon>Caenogastropoda</taxon>
        <taxon>Sorbeoconcha</taxon>
        <taxon>Cerithioidea</taxon>
        <taxon>Batillariidae</taxon>
        <taxon>Batillaria</taxon>
    </lineage>
</organism>
<sequence>MVPVLQTNHQVESLRAKCPPSSETANTKRSDLECSLLTLFNLPPVYFRSVDMRKRVSKQMVVVFFARAARVSLRATCLANAAAQPVEVSQKQTLSHPIFPAAQQKRGYAVLRFRLVSPVTFPVTRLLRDG</sequence>
<comment type="caution">
    <text evidence="1">The sequence shown here is derived from an EMBL/GenBank/DDBJ whole genome shotgun (WGS) entry which is preliminary data.</text>
</comment>
<reference evidence="1 2" key="1">
    <citation type="journal article" date="2023" name="Sci. Data">
        <title>Genome assembly of the Korean intertidal mud-creeper Batillaria attramentaria.</title>
        <authorList>
            <person name="Patra A.K."/>
            <person name="Ho P.T."/>
            <person name="Jun S."/>
            <person name="Lee S.J."/>
            <person name="Kim Y."/>
            <person name="Won Y.J."/>
        </authorList>
    </citation>
    <scope>NUCLEOTIDE SEQUENCE [LARGE SCALE GENOMIC DNA]</scope>
    <source>
        <strain evidence="1">Wonlab-2016</strain>
    </source>
</reference>
<evidence type="ECO:0000313" key="1">
    <source>
        <dbReference type="EMBL" id="KAK7502399.1"/>
    </source>
</evidence>
<dbReference type="Proteomes" id="UP001519460">
    <property type="component" value="Unassembled WGS sequence"/>
</dbReference>
<keyword evidence="2" id="KW-1185">Reference proteome</keyword>
<name>A0ABD0LS37_9CAEN</name>
<protein>
    <submittedName>
        <fullName evidence="1">Uncharacterized protein</fullName>
    </submittedName>
</protein>
<dbReference type="AlphaFoldDB" id="A0ABD0LS37"/>